<evidence type="ECO:0000313" key="4">
    <source>
        <dbReference type="Proteomes" id="UP001207408"/>
    </source>
</evidence>
<dbReference type="Proteomes" id="UP001207408">
    <property type="component" value="Unassembled WGS sequence"/>
</dbReference>
<gene>
    <name evidence="3" type="ORF">OM074_15800</name>
</gene>
<accession>A0AAE3MGA0</accession>
<sequence length="399" mass="44397">MNRRKSTFIIVSLIVLLGGSFGLSKLFISMKPDSPKRPAIDMKRFVQAETVQYGKVISPLEAKGRVISSSEVALVAEASGKVQQGSVALKKGTSFKKGQLLAVIYKDEVELALKASKSKFLNTITTLLPDLKVDYPGSFDAFMKFFNDIDINKEMPDLPDYSNEKLKVFLASRSLLSDYYGILQDEKKLGRHYLYAPFNGAFTQVSFEVGAYVNIGGQVARMIRTDELEVEVPVKNIQSKWIEKGDKVKIYSGNGNKYVMGNVVRKSNFIDEDTQSRSIFVKLPDVSSQELLAGDYKKVEFPGQEIENAMQLPRNAVFNSNEVFVVIEGMLKKKEINVLKWNENTLVFDGLQEGSKVVTQPLINARENSPVGILGEESSGSVSATQSNQNKEQKQSKSK</sequence>
<dbReference type="GO" id="GO:0015562">
    <property type="term" value="F:efflux transmembrane transporter activity"/>
    <property type="evidence" value="ECO:0007669"/>
    <property type="project" value="TreeGrafter"/>
</dbReference>
<evidence type="ECO:0000256" key="1">
    <source>
        <dbReference type="ARBA" id="ARBA00009477"/>
    </source>
</evidence>
<dbReference type="Gene3D" id="2.40.50.100">
    <property type="match status" value="1"/>
</dbReference>
<dbReference type="EMBL" id="JAPDPI010000037">
    <property type="protein sequence ID" value="MCW3807102.1"/>
    <property type="molecule type" value="Genomic_DNA"/>
</dbReference>
<dbReference type="InterPro" id="IPR006143">
    <property type="entry name" value="RND_pump_MFP"/>
</dbReference>
<dbReference type="PANTHER" id="PTHR30469">
    <property type="entry name" value="MULTIDRUG RESISTANCE PROTEIN MDTA"/>
    <property type="match status" value="1"/>
</dbReference>
<dbReference type="PANTHER" id="PTHR30469:SF15">
    <property type="entry name" value="HLYD FAMILY OF SECRETION PROTEINS"/>
    <property type="match status" value="1"/>
</dbReference>
<dbReference type="NCBIfam" id="TIGR01730">
    <property type="entry name" value="RND_mfp"/>
    <property type="match status" value="1"/>
</dbReference>
<evidence type="ECO:0000256" key="2">
    <source>
        <dbReference type="SAM" id="MobiDB-lite"/>
    </source>
</evidence>
<name>A0AAE3MGA0_9BACT</name>
<dbReference type="GO" id="GO:1990281">
    <property type="term" value="C:efflux pump complex"/>
    <property type="evidence" value="ECO:0007669"/>
    <property type="project" value="TreeGrafter"/>
</dbReference>
<protein>
    <submittedName>
        <fullName evidence="3">Efflux RND transporter periplasmic adaptor subunit</fullName>
    </submittedName>
</protein>
<reference evidence="3" key="1">
    <citation type="submission" date="2022-10" db="EMBL/GenBank/DDBJ databases">
        <authorList>
            <person name="Yu W.X."/>
        </authorList>
    </citation>
    <scope>NUCLEOTIDE SEQUENCE</scope>
    <source>
        <strain evidence="3">D04</strain>
    </source>
</reference>
<dbReference type="RefSeq" id="WP_301201175.1">
    <property type="nucleotide sequence ID" value="NZ_JAPDPI010000037.1"/>
</dbReference>
<dbReference type="SUPFAM" id="SSF111369">
    <property type="entry name" value="HlyD-like secretion proteins"/>
    <property type="match status" value="1"/>
</dbReference>
<comment type="similarity">
    <text evidence="1">Belongs to the membrane fusion protein (MFP) (TC 8.A.1) family.</text>
</comment>
<comment type="caution">
    <text evidence="3">The sequence shown here is derived from an EMBL/GenBank/DDBJ whole genome shotgun (WGS) entry which is preliminary data.</text>
</comment>
<dbReference type="Gene3D" id="2.40.420.20">
    <property type="match status" value="1"/>
</dbReference>
<feature type="region of interest" description="Disordered" evidence="2">
    <location>
        <begin position="369"/>
        <end position="399"/>
    </location>
</feature>
<keyword evidence="4" id="KW-1185">Reference proteome</keyword>
<proteinExistence type="inferred from homology"/>
<organism evidence="3 4">
    <name type="scientific">Plebeiibacterium marinum</name>
    <dbReference type="NCBI Taxonomy" id="2992111"/>
    <lineage>
        <taxon>Bacteria</taxon>
        <taxon>Pseudomonadati</taxon>
        <taxon>Bacteroidota</taxon>
        <taxon>Bacteroidia</taxon>
        <taxon>Marinilabiliales</taxon>
        <taxon>Marinilabiliaceae</taxon>
        <taxon>Plebeiibacterium</taxon>
    </lineage>
</organism>
<dbReference type="AlphaFoldDB" id="A0AAE3MGA0"/>
<evidence type="ECO:0000313" key="3">
    <source>
        <dbReference type="EMBL" id="MCW3807102.1"/>
    </source>
</evidence>